<dbReference type="GO" id="GO:0045944">
    <property type="term" value="P:positive regulation of transcription by RNA polymerase II"/>
    <property type="evidence" value="ECO:0007669"/>
    <property type="project" value="UniProtKB-ARBA"/>
</dbReference>
<organism evidence="14 15">
    <name type="scientific">Pseudocercospora fijiensis (strain CIRAD86)</name>
    <name type="common">Black leaf streak disease fungus</name>
    <name type="synonym">Mycosphaerella fijiensis</name>
    <dbReference type="NCBI Taxonomy" id="383855"/>
    <lineage>
        <taxon>Eukaryota</taxon>
        <taxon>Fungi</taxon>
        <taxon>Dikarya</taxon>
        <taxon>Ascomycota</taxon>
        <taxon>Pezizomycotina</taxon>
        <taxon>Dothideomycetes</taxon>
        <taxon>Dothideomycetidae</taxon>
        <taxon>Mycosphaerellales</taxon>
        <taxon>Mycosphaerellaceae</taxon>
        <taxon>Pseudocercospora</taxon>
    </lineage>
</organism>
<dbReference type="Pfam" id="PF00096">
    <property type="entry name" value="zf-C2H2"/>
    <property type="match status" value="2"/>
</dbReference>
<keyword evidence="15" id="KW-1185">Reference proteome</keyword>
<dbReference type="GO" id="GO:0005634">
    <property type="term" value="C:nucleus"/>
    <property type="evidence" value="ECO:0007669"/>
    <property type="project" value="UniProtKB-SubCell"/>
</dbReference>
<dbReference type="SUPFAM" id="SSF57667">
    <property type="entry name" value="beta-beta-alpha zinc fingers"/>
    <property type="match status" value="1"/>
</dbReference>
<feature type="domain" description="C2H2-type" evidence="13">
    <location>
        <begin position="520"/>
        <end position="547"/>
    </location>
</feature>
<proteinExistence type="predicted"/>
<feature type="compositionally biased region" description="Polar residues" evidence="12">
    <location>
        <begin position="12"/>
        <end position="25"/>
    </location>
</feature>
<evidence type="ECO:0000313" key="14">
    <source>
        <dbReference type="EMBL" id="EME84031.1"/>
    </source>
</evidence>
<evidence type="ECO:0000256" key="12">
    <source>
        <dbReference type="SAM" id="MobiDB-lite"/>
    </source>
</evidence>
<dbReference type="Gene3D" id="3.30.160.60">
    <property type="entry name" value="Classic Zinc Finger"/>
    <property type="match status" value="3"/>
</dbReference>
<feature type="compositionally biased region" description="Low complexity" evidence="12">
    <location>
        <begin position="305"/>
        <end position="323"/>
    </location>
</feature>
<dbReference type="STRING" id="383855.M3AHH0"/>
<dbReference type="GO" id="GO:0005737">
    <property type="term" value="C:cytoplasm"/>
    <property type="evidence" value="ECO:0007669"/>
    <property type="project" value="UniProtKB-SubCell"/>
</dbReference>
<keyword evidence="10" id="KW-0539">Nucleus</keyword>
<dbReference type="AlphaFoldDB" id="M3AHH0"/>
<sequence length="761" mass="82313">MDSLNPSPSPSARQQPPNIRHSASASPHPPTLAASFAPDDASSATQTTNGPASNSNTFATALNSSGHFADPSFTTDYAQQARAQSPFAPPFPDCQQQQHQQQTNNSNTFFHTQNTAESFPTFDINQPSFDQNGGFDPTLLATDISPASLDLLPADADLSSDQTLELDPMATMAQSHSPTPPHLVADQTTCMSGSPSPHASPRFAQPTYHMNRPRNVSESLDPSSAMFPQGANEWMGMNAYRSHKRTPSDNHSDISSNHASPYLCTFDSFDAHSSPMLNASNDPNFNDNLDMQAFTLNDQQAQHFSHSPAHSPGHSPHLMPQPQQMLPQFTSQDAFGLGTHMNGVLPQQPNGMDMFPGTGMEAFPQLNNDSSSPGGRADHMSPPEINIDFAPPSRQPTDSFKQEKSEDALSPPARMNRNRSKSDSHAGSRSTSPALVGRGRSPSAGSTGGNLSPFDNSGSRPSSRSSSPANGGRNGSVGSRARSTSNASDQRDYILDLADPGRSPASGDNKGRVQKHPATFQCNLCPKRFTRAYNLRSHLRTHTDERPFVCTVCGKAFARQHDRKRHEGLHSGEKKFVCKGTLQSGSQWGCARRFARADALGRHFRSEAGRVCIKPLLDEEAAERQRAWMEEQQQAQVAAGLVAPQPVMGQPQPVDMMGNFLPAALLQQYPALAGIDWSNVPQGNPPDDEAYSGRSSFDASSGGEYYEDHSENEMGYQDQNMGGMNNNMNHMGMNNMGGMQAHMGAYGGTTTSDYLSDFEGR</sequence>
<evidence type="ECO:0000256" key="11">
    <source>
        <dbReference type="PROSITE-ProRule" id="PRU00042"/>
    </source>
</evidence>
<feature type="compositionally biased region" description="Polar residues" evidence="12">
    <location>
        <begin position="443"/>
        <end position="455"/>
    </location>
</feature>
<dbReference type="InterPro" id="IPR013087">
    <property type="entry name" value="Znf_C2H2_type"/>
</dbReference>
<evidence type="ECO:0000256" key="8">
    <source>
        <dbReference type="ARBA" id="ARBA00023015"/>
    </source>
</evidence>
<comment type="subcellular location">
    <subcellularLocation>
        <location evidence="2">Cytoplasm</location>
    </subcellularLocation>
    <subcellularLocation>
        <location evidence="1">Nucleus</location>
    </subcellularLocation>
</comment>
<evidence type="ECO:0000259" key="13">
    <source>
        <dbReference type="PROSITE" id="PS50157"/>
    </source>
</evidence>
<evidence type="ECO:0000313" key="15">
    <source>
        <dbReference type="Proteomes" id="UP000016932"/>
    </source>
</evidence>
<dbReference type="OrthoDB" id="8117402at2759"/>
<evidence type="ECO:0000256" key="5">
    <source>
        <dbReference type="ARBA" id="ARBA00022737"/>
    </source>
</evidence>
<feature type="compositionally biased region" description="Low complexity" evidence="12">
    <location>
        <begin position="33"/>
        <end position="44"/>
    </location>
</feature>
<keyword evidence="9" id="KW-0804">Transcription</keyword>
<dbReference type="KEGG" id="pfj:MYCFIDRAFT_214589"/>
<dbReference type="GO" id="GO:0000981">
    <property type="term" value="F:DNA-binding transcription factor activity, RNA polymerase II-specific"/>
    <property type="evidence" value="ECO:0007669"/>
    <property type="project" value="TreeGrafter"/>
</dbReference>
<dbReference type="GO" id="GO:0000978">
    <property type="term" value="F:RNA polymerase II cis-regulatory region sequence-specific DNA binding"/>
    <property type="evidence" value="ECO:0007669"/>
    <property type="project" value="TreeGrafter"/>
</dbReference>
<dbReference type="eggNOG" id="KOG1721">
    <property type="taxonomic scope" value="Eukaryota"/>
</dbReference>
<dbReference type="PANTHER" id="PTHR24388">
    <property type="entry name" value="ZINC FINGER PROTEIN"/>
    <property type="match status" value="1"/>
</dbReference>
<gene>
    <name evidence="14" type="ORF">MYCFIDRAFT_214589</name>
</gene>
<dbReference type="Proteomes" id="UP000016932">
    <property type="component" value="Unassembled WGS sequence"/>
</dbReference>
<dbReference type="EMBL" id="KB446557">
    <property type="protein sequence ID" value="EME84031.1"/>
    <property type="molecule type" value="Genomic_DNA"/>
</dbReference>
<dbReference type="RefSeq" id="XP_007924655.1">
    <property type="nucleotide sequence ID" value="XM_007926464.1"/>
</dbReference>
<evidence type="ECO:0000256" key="3">
    <source>
        <dbReference type="ARBA" id="ARBA00022490"/>
    </source>
</evidence>
<dbReference type="SMART" id="SM00355">
    <property type="entry name" value="ZnF_C2H2"/>
    <property type="match status" value="2"/>
</dbReference>
<feature type="region of interest" description="Disordered" evidence="12">
    <location>
        <begin position="496"/>
        <end position="515"/>
    </location>
</feature>
<reference evidence="14 15" key="1">
    <citation type="journal article" date="2012" name="PLoS Pathog.">
        <title>Diverse lifestyles and strategies of plant pathogenesis encoded in the genomes of eighteen Dothideomycetes fungi.</title>
        <authorList>
            <person name="Ohm R.A."/>
            <person name="Feau N."/>
            <person name="Henrissat B."/>
            <person name="Schoch C.L."/>
            <person name="Horwitz B.A."/>
            <person name="Barry K.W."/>
            <person name="Condon B.J."/>
            <person name="Copeland A.C."/>
            <person name="Dhillon B."/>
            <person name="Glaser F."/>
            <person name="Hesse C.N."/>
            <person name="Kosti I."/>
            <person name="LaButti K."/>
            <person name="Lindquist E.A."/>
            <person name="Lucas S."/>
            <person name="Salamov A.A."/>
            <person name="Bradshaw R.E."/>
            <person name="Ciuffetti L."/>
            <person name="Hamelin R.C."/>
            <person name="Kema G.H.J."/>
            <person name="Lawrence C."/>
            <person name="Scott J.A."/>
            <person name="Spatafora J.W."/>
            <person name="Turgeon B.G."/>
            <person name="de Wit P.J.G.M."/>
            <person name="Zhong S."/>
            <person name="Goodwin S.B."/>
            <person name="Grigoriev I.V."/>
        </authorList>
    </citation>
    <scope>NUCLEOTIDE SEQUENCE [LARGE SCALE GENOMIC DNA]</scope>
    <source>
        <strain evidence="14 15">CIRAD86</strain>
    </source>
</reference>
<evidence type="ECO:0000256" key="2">
    <source>
        <dbReference type="ARBA" id="ARBA00004496"/>
    </source>
</evidence>
<feature type="compositionally biased region" description="Polar residues" evidence="12">
    <location>
        <begin position="186"/>
        <end position="197"/>
    </location>
</feature>
<evidence type="ECO:0000256" key="7">
    <source>
        <dbReference type="ARBA" id="ARBA00022833"/>
    </source>
</evidence>
<accession>M3AHH0</accession>
<dbReference type="FunFam" id="3.30.160.60:FF:000146">
    <property type="entry name" value="C2H2 type zinc finger protein"/>
    <property type="match status" value="1"/>
</dbReference>
<keyword evidence="7" id="KW-0862">Zinc</keyword>
<dbReference type="InterPro" id="IPR036236">
    <property type="entry name" value="Znf_C2H2_sf"/>
</dbReference>
<feature type="compositionally biased region" description="Polar residues" evidence="12">
    <location>
        <begin position="45"/>
        <end position="83"/>
    </location>
</feature>
<dbReference type="HOGENOM" id="CLU_014490_0_0_1"/>
<dbReference type="FunFam" id="3.30.160.60:FF:000181">
    <property type="entry name" value="C2H2 type zinc finger protein"/>
    <property type="match status" value="1"/>
</dbReference>
<feature type="region of interest" description="Disordered" evidence="12">
    <location>
        <begin position="172"/>
        <end position="223"/>
    </location>
</feature>
<dbReference type="GO" id="GO:0008270">
    <property type="term" value="F:zinc ion binding"/>
    <property type="evidence" value="ECO:0007669"/>
    <property type="project" value="UniProtKB-KW"/>
</dbReference>
<evidence type="ECO:0000256" key="10">
    <source>
        <dbReference type="ARBA" id="ARBA00023242"/>
    </source>
</evidence>
<dbReference type="InterPro" id="IPR050527">
    <property type="entry name" value="Snail/Krueppel_Znf"/>
</dbReference>
<feature type="region of interest" description="Disordered" evidence="12">
    <location>
        <begin position="1"/>
        <end position="103"/>
    </location>
</feature>
<feature type="domain" description="C2H2-type" evidence="13">
    <location>
        <begin position="548"/>
        <end position="575"/>
    </location>
</feature>
<protein>
    <recommendedName>
        <fullName evidence="13">C2H2-type domain-containing protein</fullName>
    </recommendedName>
</protein>
<keyword evidence="4" id="KW-0479">Metal-binding</keyword>
<feature type="compositionally biased region" description="Low complexity" evidence="12">
    <location>
        <begin position="456"/>
        <end position="471"/>
    </location>
</feature>
<evidence type="ECO:0000256" key="4">
    <source>
        <dbReference type="ARBA" id="ARBA00022723"/>
    </source>
</evidence>
<dbReference type="GO" id="GO:0071277">
    <property type="term" value="P:cellular response to calcium ion"/>
    <property type="evidence" value="ECO:0007669"/>
    <property type="project" value="UniProtKB-ARBA"/>
</dbReference>
<evidence type="ECO:0000256" key="1">
    <source>
        <dbReference type="ARBA" id="ARBA00004123"/>
    </source>
</evidence>
<dbReference type="PANTHER" id="PTHR24388:SF54">
    <property type="entry name" value="PROTEIN ESCARGOT"/>
    <property type="match status" value="1"/>
</dbReference>
<feature type="region of interest" description="Disordered" evidence="12">
    <location>
        <begin position="678"/>
        <end position="709"/>
    </location>
</feature>
<feature type="region of interest" description="Disordered" evidence="12">
    <location>
        <begin position="342"/>
        <end position="490"/>
    </location>
</feature>
<dbReference type="VEuPathDB" id="FungiDB:MYCFIDRAFT_214589"/>
<keyword evidence="5" id="KW-0677">Repeat</keyword>
<dbReference type="GeneID" id="19338061"/>
<dbReference type="PROSITE" id="PS50157">
    <property type="entry name" value="ZINC_FINGER_C2H2_2"/>
    <property type="match status" value="2"/>
</dbReference>
<evidence type="ECO:0000256" key="6">
    <source>
        <dbReference type="ARBA" id="ARBA00022771"/>
    </source>
</evidence>
<dbReference type="FunFam" id="3.30.160.60:FF:000239">
    <property type="entry name" value="C2H2 type zinc finger protein"/>
    <property type="match status" value="1"/>
</dbReference>
<feature type="region of interest" description="Disordered" evidence="12">
    <location>
        <begin position="300"/>
        <end position="323"/>
    </location>
</feature>
<keyword evidence="6 11" id="KW-0863">Zinc-finger</keyword>
<keyword evidence="8" id="KW-0805">Transcription regulation</keyword>
<keyword evidence="3" id="KW-0963">Cytoplasm</keyword>
<dbReference type="PROSITE" id="PS00028">
    <property type="entry name" value="ZINC_FINGER_C2H2_1"/>
    <property type="match status" value="2"/>
</dbReference>
<name>M3AHH0_PSEFD</name>
<evidence type="ECO:0000256" key="9">
    <source>
        <dbReference type="ARBA" id="ARBA00023163"/>
    </source>
</evidence>